<dbReference type="OrthoDB" id="9777604at2"/>
<dbReference type="PROSITE" id="PS00895">
    <property type="entry name" value="3_HYDROXYISOBUT_DH"/>
    <property type="match status" value="1"/>
</dbReference>
<evidence type="ECO:0000313" key="8">
    <source>
        <dbReference type="EMBL" id="OWT57558.1"/>
    </source>
</evidence>
<dbReference type="PANTHER" id="PTHR43060:SF15">
    <property type="entry name" value="3-HYDROXYISOBUTYRATE DEHYDROGENASE-LIKE 1, MITOCHONDRIAL-RELATED"/>
    <property type="match status" value="1"/>
</dbReference>
<dbReference type="Proteomes" id="UP000214603">
    <property type="component" value="Unassembled WGS sequence"/>
</dbReference>
<proteinExistence type="inferred from homology"/>
<name>A0A225M8F7_9BURK</name>
<comment type="similarity">
    <text evidence="1">Belongs to the HIBADH-related family.</text>
</comment>
<dbReference type="EMBL" id="NJIH01000009">
    <property type="protein sequence ID" value="OWT57558.1"/>
    <property type="molecule type" value="Genomic_DNA"/>
</dbReference>
<dbReference type="SUPFAM" id="SSF48179">
    <property type="entry name" value="6-phosphogluconate dehydrogenase C-terminal domain-like"/>
    <property type="match status" value="1"/>
</dbReference>
<dbReference type="InterPro" id="IPR006115">
    <property type="entry name" value="6PGDH_NADP-bd"/>
</dbReference>
<dbReference type="InterPro" id="IPR013328">
    <property type="entry name" value="6PGD_dom2"/>
</dbReference>
<dbReference type="Gene3D" id="3.40.50.720">
    <property type="entry name" value="NAD(P)-binding Rossmann-like Domain"/>
    <property type="match status" value="1"/>
</dbReference>
<keyword evidence="2" id="KW-0560">Oxidoreductase</keyword>
<dbReference type="GO" id="GO:0050661">
    <property type="term" value="F:NADP binding"/>
    <property type="evidence" value="ECO:0007669"/>
    <property type="project" value="InterPro"/>
</dbReference>
<dbReference type="InterPro" id="IPR015815">
    <property type="entry name" value="HIBADH-related"/>
</dbReference>
<evidence type="ECO:0000256" key="1">
    <source>
        <dbReference type="ARBA" id="ARBA00009080"/>
    </source>
</evidence>
<dbReference type="GO" id="GO:0016491">
    <property type="term" value="F:oxidoreductase activity"/>
    <property type="evidence" value="ECO:0007669"/>
    <property type="project" value="UniProtKB-KW"/>
</dbReference>
<dbReference type="SUPFAM" id="SSF51735">
    <property type="entry name" value="NAD(P)-binding Rossmann-fold domains"/>
    <property type="match status" value="1"/>
</dbReference>
<evidence type="ECO:0000259" key="6">
    <source>
        <dbReference type="Pfam" id="PF03446"/>
    </source>
</evidence>
<feature type="active site" evidence="4">
    <location>
        <position position="178"/>
    </location>
</feature>
<comment type="caution">
    <text evidence="8">The sequence shown here is derived from an EMBL/GenBank/DDBJ whole genome shotgun (WGS) entry which is preliminary data.</text>
</comment>
<sequence length="328" mass="35120">MDTAAGKPIKAGFIGLGNMGAAMSQNLIRAGFALWIHDIKRSSAQSLEKQGAVWVASPRELAGRVDVVFTCLPDFDAIRSVAIGGEGILAGIQPGTAYFDLSTSMPELVQELNTRFLQKGIHMLDAPVSGGAIGARRGRLSVWVGGDKPTYDKYVKVLRAMADKPVYVGSVGAGTVTKLVNNCAAQSTQAAIAEIFVLGVKAGVEPVALWEALRQGAAGRRRTFDGLIDEFLPGNFDPPKSTLRIVHKDLLSATNLARQLNVPTRFASLALADIQEAMLRGWADRDSRSVMLLPQERVGVSIRESKDALEDVLQRDPAAPSDSKRGTQ</sequence>
<evidence type="ECO:0000313" key="9">
    <source>
        <dbReference type="Proteomes" id="UP000214603"/>
    </source>
</evidence>
<dbReference type="Pfam" id="PF14833">
    <property type="entry name" value="NAD_binding_11"/>
    <property type="match status" value="1"/>
</dbReference>
<dbReference type="InterPro" id="IPR002204">
    <property type="entry name" value="3-OH-isobutyrate_DH-rel_CS"/>
</dbReference>
<reference evidence="9" key="1">
    <citation type="submission" date="2017-06" db="EMBL/GenBank/DDBJ databases">
        <title>Herbaspirillum phytohormonus sp. nov., isolated from the root nodule of Robinia pseudoacacia in lead-zinc mine.</title>
        <authorList>
            <person name="Fan M."/>
            <person name="Lin Y."/>
        </authorList>
    </citation>
    <scope>NUCLEOTIDE SEQUENCE [LARGE SCALE GENOMIC DNA]</scope>
    <source>
        <strain evidence="9">SC-089</strain>
    </source>
</reference>
<dbReference type="InterPro" id="IPR036291">
    <property type="entry name" value="NAD(P)-bd_dom_sf"/>
</dbReference>
<dbReference type="PANTHER" id="PTHR43060">
    <property type="entry name" value="3-HYDROXYISOBUTYRATE DEHYDROGENASE-LIKE 1, MITOCHONDRIAL-RELATED"/>
    <property type="match status" value="1"/>
</dbReference>
<evidence type="ECO:0000256" key="2">
    <source>
        <dbReference type="ARBA" id="ARBA00023002"/>
    </source>
</evidence>
<protein>
    <submittedName>
        <fullName evidence="8">3-hydroxyisobutyrate dehydrogenase</fullName>
    </submittedName>
</protein>
<dbReference type="RefSeq" id="WP_088604563.1">
    <property type="nucleotide sequence ID" value="NZ_NJIH01000009.1"/>
</dbReference>
<dbReference type="Gene3D" id="1.10.1040.10">
    <property type="entry name" value="N-(1-d-carboxylethyl)-l-norvaline Dehydrogenase, domain 2"/>
    <property type="match status" value="1"/>
</dbReference>
<organism evidence="8 9">
    <name type="scientific">Candidimonas nitroreducens</name>
    <dbReference type="NCBI Taxonomy" id="683354"/>
    <lineage>
        <taxon>Bacteria</taxon>
        <taxon>Pseudomonadati</taxon>
        <taxon>Pseudomonadota</taxon>
        <taxon>Betaproteobacteria</taxon>
        <taxon>Burkholderiales</taxon>
        <taxon>Alcaligenaceae</taxon>
        <taxon>Candidimonas</taxon>
    </lineage>
</organism>
<feature type="domain" description="6-phosphogluconate dehydrogenase NADP-binding" evidence="6">
    <location>
        <begin position="11"/>
        <end position="169"/>
    </location>
</feature>
<evidence type="ECO:0000256" key="4">
    <source>
        <dbReference type="PIRSR" id="PIRSR000103-1"/>
    </source>
</evidence>
<dbReference type="Pfam" id="PF03446">
    <property type="entry name" value="NAD_binding_2"/>
    <property type="match status" value="1"/>
</dbReference>
<feature type="region of interest" description="Disordered" evidence="5">
    <location>
        <begin position="309"/>
        <end position="328"/>
    </location>
</feature>
<keyword evidence="3" id="KW-0520">NAD</keyword>
<gene>
    <name evidence="8" type="ORF">CEY11_16810</name>
</gene>
<keyword evidence="9" id="KW-1185">Reference proteome</keyword>
<feature type="domain" description="3-hydroxyisobutyrate dehydrogenase-like NAD-binding" evidence="7">
    <location>
        <begin position="172"/>
        <end position="290"/>
    </location>
</feature>
<dbReference type="AlphaFoldDB" id="A0A225M8F7"/>
<evidence type="ECO:0000259" key="7">
    <source>
        <dbReference type="Pfam" id="PF14833"/>
    </source>
</evidence>
<accession>A0A225M8F7</accession>
<dbReference type="GO" id="GO:0016054">
    <property type="term" value="P:organic acid catabolic process"/>
    <property type="evidence" value="ECO:0007669"/>
    <property type="project" value="UniProtKB-ARBA"/>
</dbReference>
<evidence type="ECO:0000256" key="3">
    <source>
        <dbReference type="ARBA" id="ARBA00023027"/>
    </source>
</evidence>
<dbReference type="InterPro" id="IPR029154">
    <property type="entry name" value="HIBADH-like_NADP-bd"/>
</dbReference>
<dbReference type="GO" id="GO:0051287">
    <property type="term" value="F:NAD binding"/>
    <property type="evidence" value="ECO:0007669"/>
    <property type="project" value="InterPro"/>
</dbReference>
<evidence type="ECO:0000256" key="5">
    <source>
        <dbReference type="SAM" id="MobiDB-lite"/>
    </source>
</evidence>
<dbReference type="PIRSF" id="PIRSF000103">
    <property type="entry name" value="HIBADH"/>
    <property type="match status" value="1"/>
</dbReference>
<dbReference type="InterPro" id="IPR008927">
    <property type="entry name" value="6-PGluconate_DH-like_C_sf"/>
</dbReference>